<dbReference type="RefSeq" id="WP_218089921.1">
    <property type="nucleotide sequence ID" value="NZ_CAJVAS010000001.1"/>
</dbReference>
<dbReference type="InterPro" id="IPR018062">
    <property type="entry name" value="HTH_AraC-typ_CS"/>
</dbReference>
<keyword evidence="6" id="KW-1185">Reference proteome</keyword>
<dbReference type="GO" id="GO:0043565">
    <property type="term" value="F:sequence-specific DNA binding"/>
    <property type="evidence" value="ECO:0007669"/>
    <property type="project" value="InterPro"/>
</dbReference>
<evidence type="ECO:0000313" key="6">
    <source>
        <dbReference type="Proteomes" id="UP000693672"/>
    </source>
</evidence>
<gene>
    <name evidence="5" type="primary">rhaR_4</name>
    <name evidence="5" type="ORF">PAESOLCIP111_00084</name>
</gene>
<dbReference type="PROSITE" id="PS01124">
    <property type="entry name" value="HTH_ARAC_FAMILY_2"/>
    <property type="match status" value="1"/>
</dbReference>
<dbReference type="InterPro" id="IPR018060">
    <property type="entry name" value="HTH_AraC"/>
</dbReference>
<dbReference type="SMART" id="SM00342">
    <property type="entry name" value="HTH_ARAC"/>
    <property type="match status" value="1"/>
</dbReference>
<dbReference type="PROSITE" id="PS00041">
    <property type="entry name" value="HTH_ARAC_FAMILY_1"/>
    <property type="match status" value="1"/>
</dbReference>
<evidence type="ECO:0000259" key="4">
    <source>
        <dbReference type="PROSITE" id="PS01124"/>
    </source>
</evidence>
<organism evidence="5 6">
    <name type="scientific">Paenibacillus solanacearum</name>
    <dbReference type="NCBI Taxonomy" id="2048548"/>
    <lineage>
        <taxon>Bacteria</taxon>
        <taxon>Bacillati</taxon>
        <taxon>Bacillota</taxon>
        <taxon>Bacilli</taxon>
        <taxon>Bacillales</taxon>
        <taxon>Paenibacillaceae</taxon>
        <taxon>Paenibacillus</taxon>
    </lineage>
</organism>
<sequence>MDFPRYAVTPSIVIEKLITCYYFELAKNYLYHGEKHDFWELFYVDKGEILIDTDCGHYHLKQGDLLFHEPNEFHNAKSNGKIAPNVFVITFECAQPAIQFFQTTKLFHVSDMQRTLLKYIMQESVNAFGPGPKGSKARLHPRANAPFGSEQLFVNYLEILLIHLIREGYDHTDIKPVVPPAPASADHPQASMLEQVMTYMERHMAQNPTLEHLCGQFGVGRTQLSILFKSGVGCGVIEYLNKVKIDKAKTFIREEEYNLTEIAELLGYSSVHYFSRHFKKTTGMTPSEYGKMLSRGFSRNIPG</sequence>
<feature type="domain" description="HTH araC/xylS-type" evidence="4">
    <location>
        <begin position="194"/>
        <end position="292"/>
    </location>
</feature>
<evidence type="ECO:0000256" key="3">
    <source>
        <dbReference type="ARBA" id="ARBA00023163"/>
    </source>
</evidence>
<comment type="caution">
    <text evidence="5">The sequence shown here is derived from an EMBL/GenBank/DDBJ whole genome shotgun (WGS) entry which is preliminary data.</text>
</comment>
<keyword evidence="2" id="KW-0238">DNA-binding</keyword>
<dbReference type="Pfam" id="PF12833">
    <property type="entry name" value="HTH_18"/>
    <property type="match status" value="1"/>
</dbReference>
<dbReference type="EMBL" id="CAJVAS010000001">
    <property type="protein sequence ID" value="CAG7596476.1"/>
    <property type="molecule type" value="Genomic_DNA"/>
</dbReference>
<name>A0A916JRP9_9BACL</name>
<evidence type="ECO:0000256" key="1">
    <source>
        <dbReference type="ARBA" id="ARBA00023015"/>
    </source>
</evidence>
<protein>
    <submittedName>
        <fullName evidence="5">HTH-type transcriptional activator RhaR</fullName>
    </submittedName>
</protein>
<dbReference type="Proteomes" id="UP000693672">
    <property type="component" value="Unassembled WGS sequence"/>
</dbReference>
<dbReference type="Pfam" id="PF02311">
    <property type="entry name" value="AraC_binding"/>
    <property type="match status" value="1"/>
</dbReference>
<accession>A0A916JRP9</accession>
<keyword evidence="1" id="KW-0805">Transcription regulation</keyword>
<evidence type="ECO:0000313" key="5">
    <source>
        <dbReference type="EMBL" id="CAG7596476.1"/>
    </source>
</evidence>
<proteinExistence type="predicted"/>
<dbReference type="InterPro" id="IPR003313">
    <property type="entry name" value="AraC-bd"/>
</dbReference>
<reference evidence="5" key="1">
    <citation type="submission" date="2021-06" db="EMBL/GenBank/DDBJ databases">
        <authorList>
            <person name="Criscuolo A."/>
        </authorList>
    </citation>
    <scope>NUCLEOTIDE SEQUENCE</scope>
    <source>
        <strain evidence="5">CIP111600</strain>
    </source>
</reference>
<dbReference type="AlphaFoldDB" id="A0A916JRP9"/>
<evidence type="ECO:0000256" key="2">
    <source>
        <dbReference type="ARBA" id="ARBA00023125"/>
    </source>
</evidence>
<dbReference type="GO" id="GO:0003700">
    <property type="term" value="F:DNA-binding transcription factor activity"/>
    <property type="evidence" value="ECO:0007669"/>
    <property type="project" value="InterPro"/>
</dbReference>
<dbReference type="PANTHER" id="PTHR43280:SF2">
    <property type="entry name" value="HTH-TYPE TRANSCRIPTIONAL REGULATOR EXSA"/>
    <property type="match status" value="1"/>
</dbReference>
<keyword evidence="3" id="KW-0804">Transcription</keyword>
<dbReference type="PANTHER" id="PTHR43280">
    <property type="entry name" value="ARAC-FAMILY TRANSCRIPTIONAL REGULATOR"/>
    <property type="match status" value="1"/>
</dbReference>